<evidence type="ECO:0000256" key="1">
    <source>
        <dbReference type="ARBA" id="ARBA00022801"/>
    </source>
</evidence>
<dbReference type="eggNOG" id="COG0823">
    <property type="taxonomic scope" value="Bacteria"/>
</dbReference>
<gene>
    <name evidence="4" type="ordered locus">Tter_0248</name>
</gene>
<dbReference type="AlphaFoldDB" id="D1CE14"/>
<reference evidence="5" key="1">
    <citation type="journal article" date="2010" name="Stand. Genomic Sci.">
        <title>Complete genome sequence of 'Thermobaculum terrenum' type strain (YNP1).</title>
        <authorList>
            <person name="Kiss H."/>
            <person name="Cleland D."/>
            <person name="Lapidus A."/>
            <person name="Lucas S."/>
            <person name="Glavina Del Rio T."/>
            <person name="Nolan M."/>
            <person name="Tice H."/>
            <person name="Han C."/>
            <person name="Goodwin L."/>
            <person name="Pitluck S."/>
            <person name="Liolios K."/>
            <person name="Ivanova N."/>
            <person name="Mavromatis K."/>
            <person name="Ovchinnikova G."/>
            <person name="Pati A."/>
            <person name="Chen A."/>
            <person name="Palaniappan K."/>
            <person name="Land M."/>
            <person name="Hauser L."/>
            <person name="Chang Y."/>
            <person name="Jeffries C."/>
            <person name="Lu M."/>
            <person name="Brettin T."/>
            <person name="Detter J."/>
            <person name="Goker M."/>
            <person name="Tindall B."/>
            <person name="Beck B."/>
            <person name="McDermott T."/>
            <person name="Woyke T."/>
            <person name="Bristow J."/>
            <person name="Eisen J."/>
            <person name="Markowitz V."/>
            <person name="Hugenholtz P."/>
            <person name="Kyrpides N."/>
            <person name="Klenk H."/>
            <person name="Cheng J."/>
        </authorList>
    </citation>
    <scope>NUCLEOTIDE SEQUENCE [LARGE SCALE GENOMIC DNA]</scope>
    <source>
        <strain evidence="5">ATCC BAA-798 / YNP1</strain>
    </source>
</reference>
<dbReference type="InterPro" id="IPR001375">
    <property type="entry name" value="Peptidase_S9_cat"/>
</dbReference>
<name>D1CE14_THET1</name>
<dbReference type="Proteomes" id="UP000000323">
    <property type="component" value="Chromosome 1"/>
</dbReference>
<keyword evidence="1" id="KW-0378">Hydrolase</keyword>
<dbReference type="SUPFAM" id="SSF82171">
    <property type="entry name" value="DPP6 N-terminal domain-like"/>
    <property type="match status" value="1"/>
</dbReference>
<dbReference type="GO" id="GO:0004252">
    <property type="term" value="F:serine-type endopeptidase activity"/>
    <property type="evidence" value="ECO:0007669"/>
    <property type="project" value="TreeGrafter"/>
</dbReference>
<dbReference type="KEGG" id="ttr:Tter_0248"/>
<dbReference type="eggNOG" id="COG1506">
    <property type="taxonomic scope" value="Bacteria"/>
</dbReference>
<protein>
    <submittedName>
        <fullName evidence="4">Peptidase S9 prolyl oligopeptidase active site domain protein</fullName>
    </submittedName>
</protein>
<accession>D1CE14</accession>
<organism evidence="4 5">
    <name type="scientific">Thermobaculum terrenum (strain ATCC BAA-798 / CCMEE 7001 / YNP1)</name>
    <dbReference type="NCBI Taxonomy" id="525904"/>
    <lineage>
        <taxon>Bacteria</taxon>
        <taxon>Bacillati</taxon>
        <taxon>Chloroflexota</taxon>
        <taxon>Chloroflexia</taxon>
        <taxon>Candidatus Thermobaculales</taxon>
        <taxon>Candidatus Thermobaculaceae</taxon>
        <taxon>Thermobaculum</taxon>
    </lineage>
</organism>
<dbReference type="InterPro" id="IPR011042">
    <property type="entry name" value="6-blade_b-propeller_TolB-like"/>
</dbReference>
<proteinExistence type="predicted"/>
<dbReference type="PANTHER" id="PTHR42776:SF27">
    <property type="entry name" value="DIPEPTIDYL PEPTIDASE FAMILY MEMBER 6"/>
    <property type="match status" value="1"/>
</dbReference>
<evidence type="ECO:0000313" key="4">
    <source>
        <dbReference type="EMBL" id="ACZ41170.1"/>
    </source>
</evidence>
<keyword evidence="2" id="KW-0645">Protease</keyword>
<dbReference type="PANTHER" id="PTHR42776">
    <property type="entry name" value="SERINE PEPTIDASE S9 FAMILY MEMBER"/>
    <property type="match status" value="1"/>
</dbReference>
<dbReference type="Pfam" id="PF00326">
    <property type="entry name" value="Peptidase_S9"/>
    <property type="match status" value="1"/>
</dbReference>
<evidence type="ECO:0000313" key="5">
    <source>
        <dbReference type="Proteomes" id="UP000000323"/>
    </source>
</evidence>
<evidence type="ECO:0000259" key="3">
    <source>
        <dbReference type="Pfam" id="PF00326"/>
    </source>
</evidence>
<sequence length="631" mass="70831">MGQADWTIEDVLNLRHVEDAQISPDGKYVAYVIRDAYREELKVRSSHIYVADITTGESKQFTSGPGADACPRWSPDSNKLAFISDREEEARFDLFTIDVHGGEAIKLADLEGSVLDLRWSPDGRYIGLLLEVSRNPHEDSPMVFEEKDQATRIWKVASSGGDAEPLSPEGLHVWEFEWLEDSSALVAVCSRYPYEWSWYEPFLALIDASSSEYKVLYSPDKQIANPAPSPDSKHIAFIKGSFSDRGSVGGEVCVVDLQGGMYRSLTEDYPGSFCSVRWLNSSCVLAIGYENGNACLLALSLDGNRRRLWLEESMVSHRWCARFTLNRHKNFGVLIKESHSSPPDVWSFALSDSDISEWKKITDVFPDLRSKYNGEPKTIVWKSSDGLDIQGIFLHPRNFSGVKPPLVTIVHGGPSSMYHHSFLGSYFLAPVLVSNGYAVFLPNPRGSYGWGTAFAEANLGDMGGMDKEDIISGIEYLLELGYVDPSRLAIAGWSYGGFMTAWMITQTDIFKAAVMGAGIANWRSFHGVTNIPTWDKLYYRDDPYKLGGRFDKFSPVNWVSSAKTPTLILHGEKDACVPVGQAYEMYRALREHQVTTKLVVYPGQGHGIDKKSYVRDMYERILDWFGEHLRE</sequence>
<feature type="domain" description="Peptidase S9 prolyl oligopeptidase catalytic" evidence="3">
    <location>
        <begin position="430"/>
        <end position="630"/>
    </location>
</feature>
<dbReference type="RefSeq" id="WP_012874205.1">
    <property type="nucleotide sequence ID" value="NC_013525.1"/>
</dbReference>
<keyword evidence="2" id="KW-0720">Serine protease</keyword>
<dbReference type="Gene3D" id="3.40.50.1820">
    <property type="entry name" value="alpha/beta hydrolase"/>
    <property type="match status" value="1"/>
</dbReference>
<dbReference type="Pfam" id="PF07676">
    <property type="entry name" value="PD40"/>
    <property type="match status" value="1"/>
</dbReference>
<dbReference type="MEROPS" id="S09.071"/>
<dbReference type="HOGENOM" id="CLU_460526_0_0_0"/>
<dbReference type="STRING" id="525904.Tter_0248"/>
<dbReference type="OrthoDB" id="262125at2"/>
<dbReference type="InterPro" id="IPR011659">
    <property type="entry name" value="WD40"/>
</dbReference>
<dbReference type="EMBL" id="CP001825">
    <property type="protein sequence ID" value="ACZ41170.1"/>
    <property type="molecule type" value="Genomic_DNA"/>
</dbReference>
<dbReference type="Gene3D" id="2.120.10.30">
    <property type="entry name" value="TolB, C-terminal domain"/>
    <property type="match status" value="1"/>
</dbReference>
<dbReference type="SUPFAM" id="SSF53474">
    <property type="entry name" value="alpha/beta-Hydrolases"/>
    <property type="match status" value="1"/>
</dbReference>
<keyword evidence="5" id="KW-1185">Reference proteome</keyword>
<dbReference type="GO" id="GO:0006508">
    <property type="term" value="P:proteolysis"/>
    <property type="evidence" value="ECO:0007669"/>
    <property type="project" value="InterPro"/>
</dbReference>
<evidence type="ECO:0000256" key="2">
    <source>
        <dbReference type="ARBA" id="ARBA00022825"/>
    </source>
</evidence>
<dbReference type="InterPro" id="IPR029058">
    <property type="entry name" value="AB_hydrolase_fold"/>
</dbReference>